<dbReference type="PANTHER" id="PTHR47823:SF9">
    <property type="entry name" value="CHROMOSOME UNDETERMINED SCAFFOLD_10, WHOLE GENOME SHOTGUN SEQUENCE"/>
    <property type="match status" value="1"/>
</dbReference>
<gene>
    <name evidence="2" type="ORF">CEE37_10285</name>
</gene>
<comment type="caution">
    <text evidence="2">The sequence shown here is derived from an EMBL/GenBank/DDBJ whole genome shotgun (WGS) entry which is preliminary data.</text>
</comment>
<evidence type="ECO:0000313" key="2">
    <source>
        <dbReference type="EMBL" id="TKJ40114.1"/>
    </source>
</evidence>
<reference evidence="2 3" key="1">
    <citation type="submission" date="2017-06" db="EMBL/GenBank/DDBJ databases">
        <title>Novel microbial phyla capable of carbon fixation and sulfur reduction in deep-sea sediments.</title>
        <authorList>
            <person name="Huang J."/>
            <person name="Baker B."/>
            <person name="Wang Y."/>
        </authorList>
    </citation>
    <scope>NUCLEOTIDE SEQUENCE [LARGE SCALE GENOMIC DNA]</scope>
    <source>
        <strain evidence="2">B3_LCP</strain>
    </source>
</reference>
<accession>A0A532UYS4</accession>
<name>A0A532UYS4_UNCL8</name>
<dbReference type="InterPro" id="IPR014710">
    <property type="entry name" value="RmlC-like_jellyroll"/>
</dbReference>
<dbReference type="InterPro" id="IPR000595">
    <property type="entry name" value="cNMP-bd_dom"/>
</dbReference>
<sequence>MEERIMIIDKMLKGQELFASLSVDEVYLTSTFSSVKEFEADEIIFDYNQASSHFYVLLEGGVYLQLPGKTSEFSFAVLKVEQGELFGLSPLLDSPRYTATAKCYKPTKVLSIEAKPFRDLLRENCPAGLDIINRVARIYFNRYINILSRLQEAVTF</sequence>
<organism evidence="2 3">
    <name type="scientific">candidate division LCP-89 bacterium B3_LCP</name>
    <dbReference type="NCBI Taxonomy" id="2012998"/>
    <lineage>
        <taxon>Bacteria</taxon>
        <taxon>Pseudomonadati</taxon>
        <taxon>Bacteria division LCP-89</taxon>
    </lineage>
</organism>
<dbReference type="AlphaFoldDB" id="A0A532UYS4"/>
<feature type="domain" description="Cyclic nucleotide-binding" evidence="1">
    <location>
        <begin position="17"/>
        <end position="121"/>
    </location>
</feature>
<evidence type="ECO:0000313" key="3">
    <source>
        <dbReference type="Proteomes" id="UP000319619"/>
    </source>
</evidence>
<evidence type="ECO:0000259" key="1">
    <source>
        <dbReference type="PROSITE" id="PS50042"/>
    </source>
</evidence>
<proteinExistence type="predicted"/>
<dbReference type="Pfam" id="PF00027">
    <property type="entry name" value="cNMP_binding"/>
    <property type="match status" value="1"/>
</dbReference>
<dbReference type="SUPFAM" id="SSF51206">
    <property type="entry name" value="cAMP-binding domain-like"/>
    <property type="match status" value="1"/>
</dbReference>
<dbReference type="Gene3D" id="2.60.120.10">
    <property type="entry name" value="Jelly Rolls"/>
    <property type="match status" value="1"/>
</dbReference>
<dbReference type="PANTHER" id="PTHR47823">
    <property type="entry name" value="ION_TRANS DOMAIN-CONTAINING PROTEIN"/>
    <property type="match status" value="1"/>
</dbReference>
<protein>
    <recommendedName>
        <fullName evidence="1">Cyclic nucleotide-binding domain-containing protein</fullName>
    </recommendedName>
</protein>
<dbReference type="CDD" id="cd00038">
    <property type="entry name" value="CAP_ED"/>
    <property type="match status" value="1"/>
</dbReference>
<dbReference type="EMBL" id="NJBN01000006">
    <property type="protein sequence ID" value="TKJ40114.1"/>
    <property type="molecule type" value="Genomic_DNA"/>
</dbReference>
<dbReference type="Proteomes" id="UP000319619">
    <property type="component" value="Unassembled WGS sequence"/>
</dbReference>
<dbReference type="InterPro" id="IPR018490">
    <property type="entry name" value="cNMP-bd_dom_sf"/>
</dbReference>
<dbReference type="PROSITE" id="PS50042">
    <property type="entry name" value="CNMP_BINDING_3"/>
    <property type="match status" value="1"/>
</dbReference>